<dbReference type="OrthoDB" id="1377116at2"/>
<comment type="caution">
    <text evidence="2">The sequence shown here is derived from an EMBL/GenBank/DDBJ whole genome shotgun (WGS) entry which is preliminary data.</text>
</comment>
<dbReference type="STRING" id="991.IW20_08660"/>
<organism evidence="2 4">
    <name type="scientific">Flavobacterium hydatis</name>
    <name type="common">Cytophaga aquatilis</name>
    <dbReference type="NCBI Taxonomy" id="991"/>
    <lineage>
        <taxon>Bacteria</taxon>
        <taxon>Pseudomonadati</taxon>
        <taxon>Bacteroidota</taxon>
        <taxon>Flavobacteriia</taxon>
        <taxon>Flavobacteriales</taxon>
        <taxon>Flavobacteriaceae</taxon>
        <taxon>Flavobacterium</taxon>
    </lineage>
</organism>
<accession>A0A086AK56</accession>
<dbReference type="Proteomes" id="UP000198424">
    <property type="component" value="Unassembled WGS sequence"/>
</dbReference>
<feature type="transmembrane region" description="Helical" evidence="1">
    <location>
        <begin position="55"/>
        <end position="73"/>
    </location>
</feature>
<dbReference type="EMBL" id="JPRM01000011">
    <property type="protein sequence ID" value="KFF17070.1"/>
    <property type="molecule type" value="Genomic_DNA"/>
</dbReference>
<feature type="transmembrane region" description="Helical" evidence="1">
    <location>
        <begin position="7"/>
        <end position="24"/>
    </location>
</feature>
<evidence type="ECO:0000313" key="4">
    <source>
        <dbReference type="Proteomes" id="UP000028712"/>
    </source>
</evidence>
<feature type="transmembrane region" description="Helical" evidence="1">
    <location>
        <begin position="30"/>
        <end position="48"/>
    </location>
</feature>
<reference evidence="3 5" key="2">
    <citation type="submission" date="2016-11" db="EMBL/GenBank/DDBJ databases">
        <title>Whole genomes of Flavobacteriaceae.</title>
        <authorList>
            <person name="Stine C."/>
            <person name="Li C."/>
            <person name="Tadesse D."/>
        </authorList>
    </citation>
    <scope>NUCLEOTIDE SEQUENCE [LARGE SCALE GENOMIC DNA]</scope>
    <source>
        <strain evidence="3 5">ATCC 29551</strain>
    </source>
</reference>
<feature type="transmembrane region" description="Helical" evidence="1">
    <location>
        <begin position="141"/>
        <end position="161"/>
    </location>
</feature>
<keyword evidence="5" id="KW-1185">Reference proteome</keyword>
<name>A0A086AK56_FLAHY</name>
<gene>
    <name evidence="3" type="ORF">B0A62_07945</name>
    <name evidence="2" type="ORF">IW20_08660</name>
</gene>
<feature type="transmembrane region" description="Helical" evidence="1">
    <location>
        <begin position="110"/>
        <end position="129"/>
    </location>
</feature>
<sequence length="229" mass="26704">MKANTPSLILYFLALILTIIFDFLEQDFVGMYAKAIVVPSIFIYYLITTNYKIDIIQGFIFAFCFIGEVFNLMEVEASELGSLFSFLLVYLLLLRLIIDDYRKIKLRKNDYLPIAIVVLFIIYLLVSVLGLQYEKVSENHFIYTIYGIVLSVLGCVSFISYITKGTYITLLITLMTTCFIFSDIFFIFNQSFDHSVVLALIRDATQMLSYYFMVKYFIQKRIENIKVKQ</sequence>
<evidence type="ECO:0000313" key="2">
    <source>
        <dbReference type="EMBL" id="KFF17070.1"/>
    </source>
</evidence>
<dbReference type="Proteomes" id="UP000028712">
    <property type="component" value="Unassembled WGS sequence"/>
</dbReference>
<dbReference type="EMBL" id="MUGY01000006">
    <property type="protein sequence ID" value="OXA95669.1"/>
    <property type="molecule type" value="Genomic_DNA"/>
</dbReference>
<keyword evidence="1" id="KW-1133">Transmembrane helix</keyword>
<dbReference type="AlphaFoldDB" id="A0A086AK56"/>
<evidence type="ECO:0008006" key="6">
    <source>
        <dbReference type="Google" id="ProtNLM"/>
    </source>
</evidence>
<reference evidence="2 4" key="1">
    <citation type="submission" date="2014-07" db="EMBL/GenBank/DDBJ databases">
        <title>Genome of Flavobacterium hydatis DSM 2063.</title>
        <authorList>
            <person name="Pipes S.E."/>
            <person name="Stropko S.J."/>
            <person name="Newman J.D."/>
        </authorList>
    </citation>
    <scope>NUCLEOTIDE SEQUENCE [LARGE SCALE GENOMIC DNA]</scope>
    <source>
        <strain evidence="2 4">DSM 2063</strain>
    </source>
</reference>
<dbReference type="eggNOG" id="ENOG5033IFB">
    <property type="taxonomic scope" value="Bacteria"/>
</dbReference>
<evidence type="ECO:0000313" key="3">
    <source>
        <dbReference type="EMBL" id="OXA95669.1"/>
    </source>
</evidence>
<protein>
    <recommendedName>
        <fullName evidence="6">YhhN-like protein</fullName>
    </recommendedName>
</protein>
<proteinExistence type="predicted"/>
<keyword evidence="1" id="KW-0472">Membrane</keyword>
<feature type="transmembrane region" description="Helical" evidence="1">
    <location>
        <begin position="194"/>
        <end position="218"/>
    </location>
</feature>
<feature type="transmembrane region" description="Helical" evidence="1">
    <location>
        <begin position="168"/>
        <end position="188"/>
    </location>
</feature>
<keyword evidence="1" id="KW-0812">Transmembrane</keyword>
<evidence type="ECO:0000313" key="5">
    <source>
        <dbReference type="Proteomes" id="UP000198424"/>
    </source>
</evidence>
<dbReference type="RefSeq" id="WP_035620875.1">
    <property type="nucleotide sequence ID" value="NZ_JBEWQG010000008.1"/>
</dbReference>
<evidence type="ECO:0000256" key="1">
    <source>
        <dbReference type="SAM" id="Phobius"/>
    </source>
</evidence>
<feature type="transmembrane region" description="Helical" evidence="1">
    <location>
        <begin position="79"/>
        <end position="98"/>
    </location>
</feature>